<feature type="domain" description="TRIF N-terminal" evidence="8">
    <location>
        <begin position="10"/>
        <end position="154"/>
    </location>
</feature>
<comment type="subcellular location">
    <subcellularLocation>
        <location evidence="1">Cytoplasm</location>
    </subcellularLocation>
</comment>
<comment type="caution">
    <text evidence="9">The sequence shown here is derived from an EMBL/GenBank/DDBJ whole genome shotgun (WGS) entry which is preliminary data.</text>
</comment>
<evidence type="ECO:0000256" key="6">
    <source>
        <dbReference type="SAM" id="Coils"/>
    </source>
</evidence>
<name>A0AAW0Q813_9GOBI</name>
<dbReference type="GO" id="GO:0043123">
    <property type="term" value="P:positive regulation of canonical NF-kappaB signal transduction"/>
    <property type="evidence" value="ECO:0007669"/>
    <property type="project" value="TreeGrafter"/>
</dbReference>
<keyword evidence="5" id="KW-0395">Inflammatory response</keyword>
<dbReference type="GO" id="GO:0035591">
    <property type="term" value="F:signaling adaptor activity"/>
    <property type="evidence" value="ECO:0007669"/>
    <property type="project" value="TreeGrafter"/>
</dbReference>
<evidence type="ECO:0000256" key="4">
    <source>
        <dbReference type="ARBA" id="ARBA00022859"/>
    </source>
</evidence>
<dbReference type="InterPro" id="IPR035897">
    <property type="entry name" value="Toll_tir_struct_dom_sf"/>
</dbReference>
<sequence length="431" mass="48783">MSQREREDPGTGVKEVIDILAKTPPERLCSLTYQLGPSTEEDIVHALCLFILHREVQALEKLQAHTDDMLAKHLSSKWQQSASQFEKFKTHCHHLQEPNSLATLARIFKIFTQHGLCDREYMILAYKRALPSESNDLEYNQFIEEAKDVCGPEIVEVLSSFSNLKLKSGFFNESNMNTSATTAQLKACSNIPSSLHTSYPYPSHLEISAPPTNIVHSIKTPASSLESGASSSSLGKSMKPEKPSNANPSCKVHGQDILFKIPQPPTKPASKTIPDDPLPEKKNKKMRKSDFEVPGKATLRCVEDAINNSAFTLLLLTNNFNRFLEMKTNSALVNSIQNQPKYNTVIPLLPQSNAMPKEEFPMVLKTLVPLVENRNFERKIQQAITPTKLKRQKEEWIKEKKVKGLKDEQKKLQRSIQQQQKENEELRAFTY</sequence>
<keyword evidence="10" id="KW-1185">Reference proteome</keyword>
<evidence type="ECO:0000256" key="1">
    <source>
        <dbReference type="ARBA" id="ARBA00004496"/>
    </source>
</evidence>
<dbReference type="PANTHER" id="PTHR47230:SF1">
    <property type="entry name" value="TIR DOMAIN-CONTAINING ADAPTER MOLECULE 1"/>
    <property type="match status" value="1"/>
</dbReference>
<dbReference type="Pfam" id="PF17798">
    <property type="entry name" value="TRIF-NTD"/>
    <property type="match status" value="1"/>
</dbReference>
<dbReference type="InterPro" id="IPR040886">
    <property type="entry name" value="TRIF_N"/>
</dbReference>
<evidence type="ECO:0000256" key="3">
    <source>
        <dbReference type="ARBA" id="ARBA00022588"/>
    </source>
</evidence>
<evidence type="ECO:0000256" key="5">
    <source>
        <dbReference type="ARBA" id="ARBA00023198"/>
    </source>
</evidence>
<evidence type="ECO:0000313" key="10">
    <source>
        <dbReference type="Proteomes" id="UP001460270"/>
    </source>
</evidence>
<keyword evidence="4" id="KW-0391">Immunity</keyword>
<evidence type="ECO:0000256" key="7">
    <source>
        <dbReference type="SAM" id="MobiDB-lite"/>
    </source>
</evidence>
<feature type="region of interest" description="Disordered" evidence="7">
    <location>
        <begin position="261"/>
        <end position="289"/>
    </location>
</feature>
<evidence type="ECO:0000259" key="8">
    <source>
        <dbReference type="Pfam" id="PF17798"/>
    </source>
</evidence>
<proteinExistence type="predicted"/>
<dbReference type="Proteomes" id="UP001460270">
    <property type="component" value="Unassembled WGS sequence"/>
</dbReference>
<organism evidence="9 10">
    <name type="scientific">Mugilogobius chulae</name>
    <name type="common">yellowstripe goby</name>
    <dbReference type="NCBI Taxonomy" id="88201"/>
    <lineage>
        <taxon>Eukaryota</taxon>
        <taxon>Metazoa</taxon>
        <taxon>Chordata</taxon>
        <taxon>Craniata</taxon>
        <taxon>Vertebrata</taxon>
        <taxon>Euteleostomi</taxon>
        <taxon>Actinopterygii</taxon>
        <taxon>Neopterygii</taxon>
        <taxon>Teleostei</taxon>
        <taxon>Neoteleostei</taxon>
        <taxon>Acanthomorphata</taxon>
        <taxon>Gobiaria</taxon>
        <taxon>Gobiiformes</taxon>
        <taxon>Gobioidei</taxon>
        <taxon>Gobiidae</taxon>
        <taxon>Gobionellinae</taxon>
        <taxon>Mugilogobius</taxon>
    </lineage>
</organism>
<keyword evidence="2" id="KW-0963">Cytoplasm</keyword>
<feature type="region of interest" description="Disordered" evidence="7">
    <location>
        <begin position="221"/>
        <end position="249"/>
    </location>
</feature>
<dbReference type="EMBL" id="JBBPFD010000001">
    <property type="protein sequence ID" value="KAK7945704.1"/>
    <property type="molecule type" value="Genomic_DNA"/>
</dbReference>
<accession>A0AAW0Q813</accession>
<dbReference type="Gene3D" id="1.25.40.780">
    <property type="match status" value="1"/>
</dbReference>
<dbReference type="PANTHER" id="PTHR47230">
    <property type="entry name" value="TIR DOMAIN-CONTAINING ADAPTER MOLECULE 1"/>
    <property type="match status" value="1"/>
</dbReference>
<feature type="compositionally biased region" description="Low complexity" evidence="7">
    <location>
        <begin position="221"/>
        <end position="237"/>
    </location>
</feature>
<dbReference type="GO" id="GO:0006954">
    <property type="term" value="P:inflammatory response"/>
    <property type="evidence" value="ECO:0007669"/>
    <property type="project" value="UniProtKB-KW"/>
</dbReference>
<keyword evidence="6" id="KW-0175">Coiled coil</keyword>
<dbReference type="AlphaFoldDB" id="A0AAW0Q813"/>
<feature type="coiled-coil region" evidence="6">
    <location>
        <begin position="402"/>
        <end position="429"/>
    </location>
</feature>
<dbReference type="GO" id="GO:0032481">
    <property type="term" value="P:positive regulation of type I interferon production"/>
    <property type="evidence" value="ECO:0007669"/>
    <property type="project" value="TreeGrafter"/>
</dbReference>
<evidence type="ECO:0000313" key="9">
    <source>
        <dbReference type="EMBL" id="KAK7945704.1"/>
    </source>
</evidence>
<evidence type="ECO:0000256" key="2">
    <source>
        <dbReference type="ARBA" id="ARBA00022490"/>
    </source>
</evidence>
<keyword evidence="3" id="KW-0399">Innate immunity</keyword>
<dbReference type="Gene3D" id="3.40.50.10140">
    <property type="entry name" value="Toll/interleukin-1 receptor homology (TIR) domain"/>
    <property type="match status" value="1"/>
</dbReference>
<dbReference type="GO" id="GO:0045087">
    <property type="term" value="P:innate immune response"/>
    <property type="evidence" value="ECO:0007669"/>
    <property type="project" value="UniProtKB-KW"/>
</dbReference>
<dbReference type="GO" id="GO:0005768">
    <property type="term" value="C:endosome"/>
    <property type="evidence" value="ECO:0007669"/>
    <property type="project" value="TreeGrafter"/>
</dbReference>
<reference evidence="10" key="1">
    <citation type="submission" date="2024-04" db="EMBL/GenBank/DDBJ databases">
        <title>Salinicola lusitanus LLJ914,a marine bacterium isolated from the Okinawa Trough.</title>
        <authorList>
            <person name="Li J."/>
        </authorList>
    </citation>
    <scope>NUCLEOTIDE SEQUENCE [LARGE SCALE GENOMIC DNA]</scope>
</reference>
<dbReference type="GO" id="GO:0035666">
    <property type="term" value="P:TRIF-dependent toll-like receptor signaling pathway"/>
    <property type="evidence" value="ECO:0007669"/>
    <property type="project" value="InterPro"/>
</dbReference>
<dbReference type="InterPro" id="IPR046946">
    <property type="entry name" value="TCAM1/2"/>
</dbReference>
<gene>
    <name evidence="9" type="ORF">WMY93_001432</name>
</gene>
<protein>
    <recommendedName>
        <fullName evidence="8">TRIF N-terminal domain-containing protein</fullName>
    </recommendedName>
</protein>